<dbReference type="SUPFAM" id="SSF50249">
    <property type="entry name" value="Nucleic acid-binding proteins"/>
    <property type="match status" value="1"/>
</dbReference>
<reference evidence="4 5" key="1">
    <citation type="submission" date="2016-06" db="EMBL/GenBank/DDBJ databases">
        <title>Complete genome sequence of a saline-alkali tolerant type strain Dietzia timorensis ID05-A0528T.</title>
        <authorList>
            <person name="Wu X."/>
        </authorList>
    </citation>
    <scope>NUCLEOTIDE SEQUENCE [LARGE SCALE GENOMIC DNA]</scope>
    <source>
        <strain evidence="4 5">ID05-A0528</strain>
    </source>
</reference>
<dbReference type="EMBL" id="CP015961">
    <property type="protein sequence ID" value="ANI91952.1"/>
    <property type="molecule type" value="Genomic_DNA"/>
</dbReference>
<dbReference type="PROSITE" id="PS50935">
    <property type="entry name" value="SSB"/>
    <property type="match status" value="1"/>
</dbReference>
<dbReference type="GO" id="GO:0003697">
    <property type="term" value="F:single-stranded DNA binding"/>
    <property type="evidence" value="ECO:0007669"/>
    <property type="project" value="InterPro"/>
</dbReference>
<gene>
    <name evidence="4" type="ORF">BJL86_1165</name>
</gene>
<evidence type="ECO:0000313" key="5">
    <source>
        <dbReference type="Proteomes" id="UP000186104"/>
    </source>
</evidence>
<dbReference type="InterPro" id="IPR000424">
    <property type="entry name" value="Primosome_PriB/ssb"/>
</dbReference>
<feature type="compositionally biased region" description="Polar residues" evidence="3">
    <location>
        <begin position="152"/>
        <end position="175"/>
    </location>
</feature>
<evidence type="ECO:0000313" key="4">
    <source>
        <dbReference type="EMBL" id="ANI91952.1"/>
    </source>
</evidence>
<dbReference type="STRING" id="499555.BJL86_1165"/>
<keyword evidence="5" id="KW-1185">Reference proteome</keyword>
<protein>
    <submittedName>
        <fullName evidence="4">Single-stranded DNA-binding protein</fullName>
    </submittedName>
</protein>
<evidence type="ECO:0000256" key="1">
    <source>
        <dbReference type="ARBA" id="ARBA00023125"/>
    </source>
</evidence>
<dbReference type="Proteomes" id="UP000186104">
    <property type="component" value="Chromosome"/>
</dbReference>
<evidence type="ECO:0000256" key="2">
    <source>
        <dbReference type="PROSITE-ProRule" id="PRU00252"/>
    </source>
</evidence>
<name>A0A173LMK9_9ACTN</name>
<accession>A0A173LMK9</accession>
<feature type="region of interest" description="Disordered" evidence="3">
    <location>
        <begin position="118"/>
        <end position="210"/>
    </location>
</feature>
<proteinExistence type="predicted"/>
<keyword evidence="1 2" id="KW-0238">DNA-binding</keyword>
<organism evidence="4 5">
    <name type="scientific">Dietzia timorensis</name>
    <dbReference type="NCBI Taxonomy" id="499555"/>
    <lineage>
        <taxon>Bacteria</taxon>
        <taxon>Bacillati</taxon>
        <taxon>Actinomycetota</taxon>
        <taxon>Actinomycetes</taxon>
        <taxon>Mycobacteriales</taxon>
        <taxon>Dietziaceae</taxon>
        <taxon>Dietzia</taxon>
    </lineage>
</organism>
<dbReference type="Gene3D" id="2.40.50.140">
    <property type="entry name" value="Nucleic acid-binding proteins"/>
    <property type="match status" value="1"/>
</dbReference>
<sequence>MIVNRTHATVRGRVITAYPINNTAGGDAVLNFRLAANERQFDPATNTWNDKDTFYVTVSCWDGLARRAAAVALRGQMVVAMGTLVSRNYEKEGQRRSYTELRAQHLAVDLSSVETVRSYTGSRAEGSDAAQGDSGENATERPTEGPVDSPGDSASATTEQAPASRMTSDPASSTPAGIAAEAPDSAASDRPQYATASAGGDPMDSGQTPF</sequence>
<dbReference type="AlphaFoldDB" id="A0A173LMK9"/>
<dbReference type="RefSeq" id="WP_067477278.1">
    <property type="nucleotide sequence ID" value="NZ_CP015961.1"/>
</dbReference>
<dbReference type="KEGG" id="dtm:BJL86_1165"/>
<dbReference type="InterPro" id="IPR012340">
    <property type="entry name" value="NA-bd_OB-fold"/>
</dbReference>
<dbReference type="OrthoDB" id="9809878at2"/>
<dbReference type="Pfam" id="PF00436">
    <property type="entry name" value="SSB"/>
    <property type="match status" value="1"/>
</dbReference>
<evidence type="ECO:0000256" key="3">
    <source>
        <dbReference type="SAM" id="MobiDB-lite"/>
    </source>
</evidence>